<name>A0A1E3UQ95_9FIRM</name>
<protein>
    <recommendedName>
        <fullName evidence="1">Protein CotJB domain-containing protein</fullName>
    </recommendedName>
</protein>
<dbReference type="EMBL" id="MEHA01000001">
    <property type="protein sequence ID" value="ODR56152.1"/>
    <property type="molecule type" value="Genomic_DNA"/>
</dbReference>
<dbReference type="Pfam" id="PF12652">
    <property type="entry name" value="CotJB"/>
    <property type="match status" value="1"/>
</dbReference>
<dbReference type="Proteomes" id="UP000094271">
    <property type="component" value="Unassembled WGS sequence"/>
</dbReference>
<evidence type="ECO:0000259" key="1">
    <source>
        <dbReference type="Pfam" id="PF12652"/>
    </source>
</evidence>
<feature type="domain" description="Protein CotJB" evidence="1">
    <location>
        <begin position="1"/>
        <end position="77"/>
    </location>
</feature>
<reference evidence="3 4" key="2">
    <citation type="submission" date="2016-08" db="EMBL/GenBank/DDBJ databases">
        <authorList>
            <person name="Seilhamer J.J."/>
        </authorList>
    </citation>
    <scope>NUCLEOTIDE SEQUENCE [LARGE SCALE GENOMIC DNA]</scope>
    <source>
        <strain evidence="3 4">NML150140-1</strain>
    </source>
</reference>
<dbReference type="Proteomes" id="UP000094869">
    <property type="component" value="Unassembled WGS sequence"/>
</dbReference>
<evidence type="ECO:0000313" key="5">
    <source>
        <dbReference type="Proteomes" id="UP000094869"/>
    </source>
</evidence>
<dbReference type="EMBL" id="MEHD01000056">
    <property type="protein sequence ID" value="ODR44366.1"/>
    <property type="molecule type" value="Genomic_DNA"/>
</dbReference>
<accession>A0A1E3UQ95</accession>
<gene>
    <name evidence="3" type="ORF">BEI59_01245</name>
    <name evidence="2" type="ORF">BEI63_31230</name>
</gene>
<proteinExistence type="predicted"/>
<evidence type="ECO:0000313" key="4">
    <source>
        <dbReference type="Proteomes" id="UP000094271"/>
    </source>
</evidence>
<comment type="caution">
    <text evidence="3">The sequence shown here is derived from an EMBL/GenBank/DDBJ whole genome shotgun (WGS) entry which is preliminary data.</text>
</comment>
<dbReference type="AlphaFoldDB" id="A0A1E3UQ95"/>
<sequence length="81" mass="9407">MAKIDEAGFVVNDLTLYLDTHKEDEEALRMFEEYANRKVMLMKEFAEKFYPLSQNCMVLCGKEMKTFSWTDGPAPWEGACI</sequence>
<evidence type="ECO:0000313" key="2">
    <source>
        <dbReference type="EMBL" id="ODR44366.1"/>
    </source>
</evidence>
<keyword evidence="5" id="KW-1185">Reference proteome</keyword>
<dbReference type="InterPro" id="IPR024207">
    <property type="entry name" value="CotJB_dom"/>
</dbReference>
<evidence type="ECO:0000313" key="3">
    <source>
        <dbReference type="EMBL" id="ODR56152.1"/>
    </source>
</evidence>
<reference evidence="2 5" key="1">
    <citation type="submission" date="2016-08" db="EMBL/GenBank/DDBJ databases">
        <title>Characterization of Isolates of Eisenbergiella tayi Derived from Blood Cultures, Using Whole Genome Sequencing.</title>
        <authorList>
            <person name="Bernier A.-M."/>
            <person name="Burdz T."/>
            <person name="Wiebe D."/>
            <person name="Bernard K."/>
        </authorList>
    </citation>
    <scope>NUCLEOTIDE SEQUENCE [LARGE SCALE GENOMIC DNA]</scope>
    <source>
        <strain evidence="2 5">NML120146</strain>
    </source>
</reference>
<organism evidence="3 4">
    <name type="scientific">Eisenbergiella tayi</name>
    <dbReference type="NCBI Taxonomy" id="1432052"/>
    <lineage>
        <taxon>Bacteria</taxon>
        <taxon>Bacillati</taxon>
        <taxon>Bacillota</taxon>
        <taxon>Clostridia</taxon>
        <taxon>Lachnospirales</taxon>
        <taxon>Lachnospiraceae</taxon>
        <taxon>Eisenbergiella</taxon>
    </lineage>
</organism>